<organism evidence="11 12">
    <name type="scientific">Bremerella alba</name>
    <dbReference type="NCBI Taxonomy" id="980252"/>
    <lineage>
        <taxon>Bacteria</taxon>
        <taxon>Pseudomonadati</taxon>
        <taxon>Planctomycetota</taxon>
        <taxon>Planctomycetia</taxon>
        <taxon>Pirellulales</taxon>
        <taxon>Pirellulaceae</taxon>
        <taxon>Bremerella</taxon>
    </lineage>
</organism>
<evidence type="ECO:0000259" key="10">
    <source>
        <dbReference type="Pfam" id="PF18317"/>
    </source>
</evidence>
<dbReference type="InterPro" id="IPR036291">
    <property type="entry name" value="NAD(P)-bd_dom_sf"/>
</dbReference>
<dbReference type="Proteomes" id="UP000551616">
    <property type="component" value="Unassembled WGS sequence"/>
</dbReference>
<keyword evidence="5 8" id="KW-0560">Oxidoreductase</keyword>
<evidence type="ECO:0000256" key="3">
    <source>
        <dbReference type="ARBA" id="ARBA00022605"/>
    </source>
</evidence>
<dbReference type="GO" id="GO:0009423">
    <property type="term" value="P:chorismate biosynthetic process"/>
    <property type="evidence" value="ECO:0007669"/>
    <property type="project" value="UniProtKB-UniRule"/>
</dbReference>
<dbReference type="InterPro" id="IPR022893">
    <property type="entry name" value="Shikimate_DH_fam"/>
</dbReference>
<dbReference type="GO" id="GO:0008652">
    <property type="term" value="P:amino acid biosynthetic process"/>
    <property type="evidence" value="ECO:0007669"/>
    <property type="project" value="UniProtKB-KW"/>
</dbReference>
<comment type="pathway">
    <text evidence="1 8">Metabolic intermediate biosynthesis; chorismate biosynthesis; chorismate from D-erythrose 4-phosphate and phosphoenolpyruvate: step 4/7.</text>
</comment>
<protein>
    <recommendedName>
        <fullName evidence="2 8">Shikimate dehydrogenase (NADP(+))</fullName>
        <shortName evidence="8">SDH</shortName>
        <ecNumber evidence="2 8">1.1.1.25</ecNumber>
    </recommendedName>
</protein>
<dbReference type="RefSeq" id="WP_235989704.1">
    <property type="nucleotide sequence ID" value="NZ_JABRWO010000001.1"/>
</dbReference>
<sequence length="282" mass="29870">MTHESLQEIVCCMGQPVAGNPSQFMMERAFAAAGLDWRYLTLEVTPEDLPAAVAGMKAMGFSGGNFTIPHKVAVIAHLNRLTEAAELMGAVNCVFAEEDGFVGENTDGKGFVAALKEVVEPEGKKVVLFGAGGAARAIAVELGLNKVASIDVVNRDAGRGRDLANLLTERVGIAARWIPWNGKHTLPEDADLVINGTSIGLSDAAAMLPVDLDTFRESMLVADVSFNPPQTAFLQAAEDAGCQAIDGLGMLVNQGAIGFKIWTGIEPDRAVMREALEEYLGI</sequence>
<dbReference type="InterPro" id="IPR041121">
    <property type="entry name" value="SDH_C"/>
</dbReference>
<evidence type="ECO:0000256" key="7">
    <source>
        <dbReference type="ARBA" id="ARBA00049442"/>
    </source>
</evidence>
<evidence type="ECO:0000313" key="12">
    <source>
        <dbReference type="Proteomes" id="UP000551616"/>
    </source>
</evidence>
<feature type="domain" description="Shikimate dehydrogenase substrate binding N-terminal" evidence="9">
    <location>
        <begin position="13"/>
        <end position="94"/>
    </location>
</feature>
<feature type="domain" description="SDH C-terminal" evidence="10">
    <location>
        <begin position="247"/>
        <end position="277"/>
    </location>
</feature>
<evidence type="ECO:0000256" key="2">
    <source>
        <dbReference type="ARBA" id="ARBA00012962"/>
    </source>
</evidence>
<reference evidence="11 12" key="1">
    <citation type="submission" date="2020-05" db="EMBL/GenBank/DDBJ databases">
        <title>Bremerella alba sp. nov., a novel planctomycete isolated from the surface of the macroalga Fucus spiralis.</title>
        <authorList>
            <person name="Godinho O."/>
            <person name="Botelho R."/>
            <person name="Albuquerque L."/>
            <person name="Wiegand S."/>
            <person name="Da Costa M.S."/>
            <person name="Lobo-Da-Cunha A."/>
            <person name="Jogler C."/>
            <person name="Lage O.M."/>
        </authorList>
    </citation>
    <scope>NUCLEOTIDE SEQUENCE [LARGE SCALE GENOMIC DNA]</scope>
    <source>
        <strain evidence="11 12">FF15</strain>
    </source>
</reference>
<dbReference type="HAMAP" id="MF_00222">
    <property type="entry name" value="Shikimate_DH_AroE"/>
    <property type="match status" value="1"/>
</dbReference>
<dbReference type="GO" id="GO:0004764">
    <property type="term" value="F:shikimate 3-dehydrogenase (NADP+) activity"/>
    <property type="evidence" value="ECO:0007669"/>
    <property type="project" value="UniProtKB-UniRule"/>
</dbReference>
<dbReference type="Pfam" id="PF18317">
    <property type="entry name" value="SDH_C"/>
    <property type="match status" value="1"/>
</dbReference>
<dbReference type="Gene3D" id="3.40.50.10860">
    <property type="entry name" value="Leucine Dehydrogenase, chain A, domain 1"/>
    <property type="match status" value="1"/>
</dbReference>
<evidence type="ECO:0000313" key="11">
    <source>
        <dbReference type="EMBL" id="MBA2113505.1"/>
    </source>
</evidence>
<feature type="active site" description="Proton acceptor" evidence="8">
    <location>
        <position position="71"/>
    </location>
</feature>
<dbReference type="Gene3D" id="3.40.50.720">
    <property type="entry name" value="NAD(P)-binding Rossmann-like Domain"/>
    <property type="match status" value="1"/>
</dbReference>
<dbReference type="InterPro" id="IPR013708">
    <property type="entry name" value="Shikimate_DH-bd_N"/>
</dbReference>
<name>A0A7V8V236_9BACT</name>
<comment type="caution">
    <text evidence="8">Lacks conserved residue(s) required for the propagation of feature annotation.</text>
</comment>
<comment type="similarity">
    <text evidence="8">Belongs to the shikimate dehydrogenase family.</text>
</comment>
<dbReference type="PANTHER" id="PTHR21089:SF1">
    <property type="entry name" value="BIFUNCTIONAL 3-DEHYDROQUINATE DEHYDRATASE_SHIKIMATE DEHYDROGENASE, CHLOROPLASTIC"/>
    <property type="match status" value="1"/>
</dbReference>
<proteinExistence type="inferred from homology"/>
<dbReference type="GO" id="GO:0019632">
    <property type="term" value="P:shikimate metabolic process"/>
    <property type="evidence" value="ECO:0007669"/>
    <property type="project" value="InterPro"/>
</dbReference>
<accession>A0A7V8V236</accession>
<evidence type="ECO:0000256" key="6">
    <source>
        <dbReference type="ARBA" id="ARBA00023141"/>
    </source>
</evidence>
<comment type="caution">
    <text evidence="11">The sequence shown here is derived from an EMBL/GenBank/DDBJ whole genome shotgun (WGS) entry which is preliminary data.</text>
</comment>
<dbReference type="GO" id="GO:0005829">
    <property type="term" value="C:cytosol"/>
    <property type="evidence" value="ECO:0007669"/>
    <property type="project" value="TreeGrafter"/>
</dbReference>
<feature type="binding site" evidence="8">
    <location>
        <position position="83"/>
    </location>
    <ligand>
        <name>NADP(+)</name>
        <dbReference type="ChEBI" id="CHEBI:58349"/>
    </ligand>
</feature>
<feature type="binding site" evidence="8">
    <location>
        <position position="247"/>
    </location>
    <ligand>
        <name>NADP(+)</name>
        <dbReference type="ChEBI" id="CHEBI:58349"/>
    </ligand>
</feature>
<evidence type="ECO:0000259" key="9">
    <source>
        <dbReference type="Pfam" id="PF08501"/>
    </source>
</evidence>
<comment type="subunit">
    <text evidence="8">Homodimer.</text>
</comment>
<evidence type="ECO:0000256" key="5">
    <source>
        <dbReference type="ARBA" id="ARBA00023002"/>
    </source>
</evidence>
<dbReference type="InterPro" id="IPR011342">
    <property type="entry name" value="Shikimate_DH"/>
</dbReference>
<dbReference type="EC" id="1.1.1.25" evidence="2 8"/>
<keyword evidence="12" id="KW-1185">Reference proteome</keyword>
<feature type="binding site" evidence="8">
    <location>
        <position position="92"/>
    </location>
    <ligand>
        <name>shikimate</name>
        <dbReference type="ChEBI" id="CHEBI:36208"/>
    </ligand>
</feature>
<dbReference type="Pfam" id="PF08501">
    <property type="entry name" value="Shikimate_dh_N"/>
    <property type="match status" value="1"/>
</dbReference>
<feature type="binding site" evidence="8">
    <location>
        <position position="67"/>
    </location>
    <ligand>
        <name>shikimate</name>
        <dbReference type="ChEBI" id="CHEBI:36208"/>
    </ligand>
</feature>
<dbReference type="SUPFAM" id="SSF51735">
    <property type="entry name" value="NAD(P)-binding Rossmann-fold domains"/>
    <property type="match status" value="1"/>
</dbReference>
<dbReference type="AlphaFoldDB" id="A0A7V8V236"/>
<dbReference type="PANTHER" id="PTHR21089">
    <property type="entry name" value="SHIKIMATE DEHYDROGENASE"/>
    <property type="match status" value="1"/>
</dbReference>
<gene>
    <name evidence="11" type="primary">aroE_1</name>
    <name evidence="8" type="synonym">aroE</name>
    <name evidence="11" type="ORF">HOV93_06540</name>
</gene>
<keyword evidence="6 8" id="KW-0057">Aromatic amino acid biosynthesis</keyword>
<evidence type="ECO:0000256" key="1">
    <source>
        <dbReference type="ARBA" id="ARBA00004871"/>
    </source>
</evidence>
<evidence type="ECO:0000256" key="4">
    <source>
        <dbReference type="ARBA" id="ARBA00022857"/>
    </source>
</evidence>
<comment type="function">
    <text evidence="8">Involved in the biosynthesis of the chorismate, which leads to the biosynthesis of aromatic amino acids. Catalyzes the reversible NADPH linked reduction of 3-dehydroshikimate (DHSA) to yield shikimate (SA).</text>
</comment>
<dbReference type="GO" id="GO:0009073">
    <property type="term" value="P:aromatic amino acid family biosynthetic process"/>
    <property type="evidence" value="ECO:0007669"/>
    <property type="project" value="UniProtKB-KW"/>
</dbReference>
<dbReference type="InterPro" id="IPR046346">
    <property type="entry name" value="Aminoacid_DH-like_N_sf"/>
</dbReference>
<feature type="binding site" evidence="8">
    <location>
        <begin position="130"/>
        <end position="134"/>
    </location>
    <ligand>
        <name>NADP(+)</name>
        <dbReference type="ChEBI" id="CHEBI:58349"/>
    </ligand>
</feature>
<comment type="catalytic activity">
    <reaction evidence="7 8">
        <text>shikimate + NADP(+) = 3-dehydroshikimate + NADPH + H(+)</text>
        <dbReference type="Rhea" id="RHEA:17737"/>
        <dbReference type="ChEBI" id="CHEBI:15378"/>
        <dbReference type="ChEBI" id="CHEBI:16630"/>
        <dbReference type="ChEBI" id="CHEBI:36208"/>
        <dbReference type="ChEBI" id="CHEBI:57783"/>
        <dbReference type="ChEBI" id="CHEBI:58349"/>
        <dbReference type="EC" id="1.1.1.25"/>
    </reaction>
</comment>
<dbReference type="SUPFAM" id="SSF53223">
    <property type="entry name" value="Aminoacid dehydrogenase-like, N-terminal domain"/>
    <property type="match status" value="1"/>
</dbReference>
<feature type="binding site" evidence="8">
    <location>
        <position position="224"/>
    </location>
    <ligand>
        <name>NADP(+)</name>
        <dbReference type="ChEBI" id="CHEBI:58349"/>
    </ligand>
</feature>
<keyword evidence="3 8" id="KW-0028">Amino-acid biosynthesis</keyword>
<evidence type="ECO:0000256" key="8">
    <source>
        <dbReference type="HAMAP-Rule" id="MF_00222"/>
    </source>
</evidence>
<dbReference type="UniPathway" id="UPA00053">
    <property type="reaction ID" value="UER00087"/>
</dbReference>
<dbReference type="CDD" id="cd01065">
    <property type="entry name" value="NAD_bind_Shikimate_DH"/>
    <property type="match status" value="1"/>
</dbReference>
<keyword evidence="4 8" id="KW-0521">NADP</keyword>
<dbReference type="EMBL" id="JABRWO010000001">
    <property type="protein sequence ID" value="MBA2113505.1"/>
    <property type="molecule type" value="Genomic_DNA"/>
</dbReference>
<feature type="binding site" evidence="8">
    <location>
        <position position="107"/>
    </location>
    <ligand>
        <name>shikimate</name>
        <dbReference type="ChEBI" id="CHEBI:36208"/>
    </ligand>
</feature>
<dbReference type="GO" id="GO:0050661">
    <property type="term" value="F:NADP binding"/>
    <property type="evidence" value="ECO:0007669"/>
    <property type="project" value="InterPro"/>
</dbReference>
<feature type="binding site" evidence="8">
    <location>
        <position position="254"/>
    </location>
    <ligand>
        <name>shikimate</name>
        <dbReference type="ChEBI" id="CHEBI:36208"/>
    </ligand>
</feature>
<dbReference type="NCBIfam" id="TIGR00507">
    <property type="entry name" value="aroE"/>
    <property type="match status" value="1"/>
</dbReference>